<keyword evidence="2" id="KW-0812">Transmembrane</keyword>
<reference evidence="3" key="2">
    <citation type="submission" date="2020-05" db="UniProtKB">
        <authorList>
            <consortium name="EnsemblMetazoa"/>
        </authorList>
    </citation>
    <scope>IDENTIFICATION</scope>
    <source>
        <strain evidence="3">IAEA</strain>
    </source>
</reference>
<feature type="region of interest" description="Disordered" evidence="1">
    <location>
        <begin position="41"/>
        <end position="74"/>
    </location>
</feature>
<dbReference type="InterPro" id="IPR024491">
    <property type="entry name" value="Se_SelK/SelG"/>
</dbReference>
<evidence type="ECO:0000313" key="3">
    <source>
        <dbReference type="EnsemblMetazoa" id="GPPI042028-PA"/>
    </source>
</evidence>
<evidence type="ECO:0000256" key="2">
    <source>
        <dbReference type="SAM" id="Phobius"/>
    </source>
</evidence>
<sequence>MDEARDRICEGRGRDLSRMIGILIGFLLAIPHFFQTFFSPFASDSRGDSRPTRADSYARNTSPGGKESPGGGSLRGHCIIMDCNIAGVE</sequence>
<keyword evidence="2" id="KW-1133">Transmembrane helix</keyword>
<evidence type="ECO:0000313" key="4">
    <source>
        <dbReference type="Proteomes" id="UP000092460"/>
    </source>
</evidence>
<organism evidence="3 4">
    <name type="scientific">Glossina palpalis gambiensis</name>
    <dbReference type="NCBI Taxonomy" id="67801"/>
    <lineage>
        <taxon>Eukaryota</taxon>
        <taxon>Metazoa</taxon>
        <taxon>Ecdysozoa</taxon>
        <taxon>Arthropoda</taxon>
        <taxon>Hexapoda</taxon>
        <taxon>Insecta</taxon>
        <taxon>Pterygota</taxon>
        <taxon>Neoptera</taxon>
        <taxon>Endopterygota</taxon>
        <taxon>Diptera</taxon>
        <taxon>Brachycera</taxon>
        <taxon>Muscomorpha</taxon>
        <taxon>Hippoboscoidea</taxon>
        <taxon>Glossinidae</taxon>
        <taxon>Glossina</taxon>
    </lineage>
</organism>
<proteinExistence type="predicted"/>
<dbReference type="VEuPathDB" id="VectorBase:GPPI042028"/>
<keyword evidence="4" id="KW-1185">Reference proteome</keyword>
<dbReference type="Pfam" id="PF10961">
    <property type="entry name" value="SelK_SelG"/>
    <property type="match status" value="1"/>
</dbReference>
<dbReference type="Proteomes" id="UP000092460">
    <property type="component" value="Unassembled WGS sequence"/>
</dbReference>
<evidence type="ECO:0000256" key="1">
    <source>
        <dbReference type="SAM" id="MobiDB-lite"/>
    </source>
</evidence>
<dbReference type="EMBL" id="JXJN01021439">
    <property type="status" value="NOT_ANNOTATED_CDS"/>
    <property type="molecule type" value="Genomic_DNA"/>
</dbReference>
<name>A0A1B0BVR3_9MUSC</name>
<protein>
    <submittedName>
        <fullName evidence="3">Uncharacterized protein</fullName>
    </submittedName>
</protein>
<reference evidence="4" key="1">
    <citation type="submission" date="2015-01" db="EMBL/GenBank/DDBJ databases">
        <authorList>
            <person name="Aksoy S."/>
            <person name="Warren W."/>
            <person name="Wilson R.K."/>
        </authorList>
    </citation>
    <scope>NUCLEOTIDE SEQUENCE [LARGE SCALE GENOMIC DNA]</scope>
    <source>
        <strain evidence="4">IAEA</strain>
    </source>
</reference>
<feature type="transmembrane region" description="Helical" evidence="2">
    <location>
        <begin position="20"/>
        <end position="38"/>
    </location>
</feature>
<dbReference type="EnsemblMetazoa" id="GPPI042028-RA">
    <property type="protein sequence ID" value="GPPI042028-PA"/>
    <property type="gene ID" value="GPPI042028"/>
</dbReference>
<dbReference type="AlphaFoldDB" id="A0A1B0BVR3"/>
<accession>A0A1B0BVR3</accession>
<keyword evidence="2" id="KW-0472">Membrane</keyword>